<proteinExistence type="predicted"/>
<evidence type="ECO:0000313" key="1">
    <source>
        <dbReference type="EMBL" id="AWR93565.1"/>
    </source>
</evidence>
<dbReference type="AlphaFoldDB" id="A0A2U9IC16"/>
<protein>
    <submittedName>
        <fullName evidence="1">Uncharacterized protein</fullName>
    </submittedName>
</protein>
<dbReference type="RefSeq" id="WP_110269449.1">
    <property type="nucleotide sequence ID" value="NZ_CP029289.2"/>
</dbReference>
<sequence length="86" mass="9977">MNVSKGIYEGYKVLKQITGEAYLFVNEDQYFLVGIEKASCKDKSKIIDKVLDKVYNYGDEFFISVIITEKENFEKIKKELGKQIIP</sequence>
<dbReference type="OrthoDB" id="38890at2157"/>
<dbReference type="Proteomes" id="UP000248044">
    <property type="component" value="Chromosome"/>
</dbReference>
<accession>A0A2U9IC16</accession>
<keyword evidence="2" id="KW-1185">Reference proteome</keyword>
<evidence type="ECO:0000313" key="2">
    <source>
        <dbReference type="Proteomes" id="UP000248044"/>
    </source>
</evidence>
<organism evidence="1 2">
    <name type="scientific">Acidianus brierleyi</name>
    <dbReference type="NCBI Taxonomy" id="41673"/>
    <lineage>
        <taxon>Archaea</taxon>
        <taxon>Thermoproteota</taxon>
        <taxon>Thermoprotei</taxon>
        <taxon>Sulfolobales</taxon>
        <taxon>Sulfolobaceae</taxon>
        <taxon>Acidianus</taxon>
    </lineage>
</organism>
<dbReference type="KEGG" id="abri:DFR85_02005"/>
<dbReference type="GeneID" id="36830891"/>
<name>A0A2U9IC16_9CREN</name>
<dbReference type="EMBL" id="CP029289">
    <property type="protein sequence ID" value="AWR93565.1"/>
    <property type="molecule type" value="Genomic_DNA"/>
</dbReference>
<reference evidence="1 2" key="1">
    <citation type="submission" date="2018-05" db="EMBL/GenBank/DDBJ databases">
        <title>Complete Genome Sequences of Extremely Thermoacidophilic, Metal-Mobilizing Type-Strain Members of the Archaeal Family Sulfolobaceae: Acidianus brierleyi DSM-1651T, Acidianus sulfidivorans DSM-18786T, Metallosphaera hakonensis DSM-7519T, and Metallosphaera prunae DSM-10039T.</title>
        <authorList>
            <person name="Counts J.A."/>
            <person name="Kelly R.M."/>
        </authorList>
    </citation>
    <scope>NUCLEOTIDE SEQUENCE [LARGE SCALE GENOMIC DNA]</scope>
    <source>
        <strain evidence="1 2">DSM 1651</strain>
    </source>
</reference>
<gene>
    <name evidence="1" type="ORF">DFR85_02005</name>
</gene>